<keyword evidence="2" id="KW-1185">Reference proteome</keyword>
<organism evidence="1 2">
    <name type="scientific">Fervidobacterium islandicum</name>
    <dbReference type="NCBI Taxonomy" id="2423"/>
    <lineage>
        <taxon>Bacteria</taxon>
        <taxon>Thermotogati</taxon>
        <taxon>Thermotogota</taxon>
        <taxon>Thermotogae</taxon>
        <taxon>Thermotogales</taxon>
        <taxon>Fervidobacteriaceae</taxon>
        <taxon>Fervidobacterium</taxon>
    </lineage>
</organism>
<evidence type="ECO:0000313" key="2">
    <source>
        <dbReference type="Proteomes" id="UP000093740"/>
    </source>
</evidence>
<evidence type="ECO:0000313" key="1">
    <source>
        <dbReference type="EMBL" id="AMW33166.1"/>
    </source>
</evidence>
<sequence>MNELNGFLISFFGLILNFFKKFSRFSRILGKQKSQTLNLAIIHYDGRDLQSVLKEFSLELNTADVIVARNFTQADLKTTKRLLKKDVVFLDKNGVLIFKHGNRANFISSFDVHKLRSFEKHGAKIVVSLDKKTAWMISQMFPFYCVVPGEPFQDTIITAPIPLTRNSDGFYFSKIAYRNQVTLIDLNVDILKDFKAG</sequence>
<name>A0AAI8GDD9_FERIS</name>
<reference evidence="1 2" key="1">
    <citation type="journal article" date="2015" name="Stand. Genomic Sci.">
        <title>Genome sequence of a native-feather degrading extremely thermophilic Eubacterium, Fervidobacterium islandicum AW-1.</title>
        <authorList>
            <person name="Lee Y.J."/>
            <person name="Jeong H."/>
            <person name="Park G.S."/>
            <person name="Kwak Y."/>
            <person name="Lee S.J."/>
            <person name="Lee S.J."/>
            <person name="Park M.K."/>
            <person name="Kim J.Y."/>
            <person name="Kang H.K."/>
            <person name="Shin J.H."/>
            <person name="Lee D.W."/>
        </authorList>
    </citation>
    <scope>NUCLEOTIDE SEQUENCE [LARGE SCALE GENOMIC DNA]</scope>
    <source>
        <strain evidence="1 2">AW-1</strain>
    </source>
</reference>
<dbReference type="Proteomes" id="UP000093740">
    <property type="component" value="Chromosome"/>
</dbReference>
<protein>
    <submittedName>
        <fullName evidence="1">Uncharacterized protein</fullName>
    </submittedName>
</protein>
<dbReference type="RefSeq" id="WP_033192145.1">
    <property type="nucleotide sequence ID" value="NZ_CP014334.2"/>
</dbReference>
<dbReference type="EMBL" id="CP014334">
    <property type="protein sequence ID" value="AMW33166.1"/>
    <property type="molecule type" value="Genomic_DNA"/>
</dbReference>
<gene>
    <name evidence="1" type="ORF">NA23_07895</name>
</gene>
<dbReference type="AlphaFoldDB" id="A0AAI8GDD9"/>
<dbReference type="KEGG" id="fia:NA23_07895"/>
<accession>A0AAI8GDD9</accession>
<proteinExistence type="predicted"/>